<reference evidence="3" key="1">
    <citation type="journal article" date="2015" name="Nature">
        <title>Complex archaea that bridge the gap between prokaryotes and eukaryotes.</title>
        <authorList>
            <person name="Spang A."/>
            <person name="Saw J.H."/>
            <person name="Jorgensen S.L."/>
            <person name="Zaremba-Niedzwiedzka K."/>
            <person name="Martijn J."/>
            <person name="Lind A.E."/>
            <person name="van Eijk R."/>
            <person name="Schleper C."/>
            <person name="Guy L."/>
            <person name="Ettema T.J."/>
        </authorList>
    </citation>
    <scope>NUCLEOTIDE SEQUENCE</scope>
</reference>
<organism evidence="3">
    <name type="scientific">marine sediment metagenome</name>
    <dbReference type="NCBI Taxonomy" id="412755"/>
    <lineage>
        <taxon>unclassified sequences</taxon>
        <taxon>metagenomes</taxon>
        <taxon>ecological metagenomes</taxon>
    </lineage>
</organism>
<dbReference type="InterPro" id="IPR002125">
    <property type="entry name" value="CMP_dCMP_dom"/>
</dbReference>
<feature type="domain" description="CMP/dCMP-type deaminase" evidence="2">
    <location>
        <begin position="5"/>
        <end position="70"/>
    </location>
</feature>
<dbReference type="InterPro" id="IPR016193">
    <property type="entry name" value="Cytidine_deaminase-like"/>
</dbReference>
<dbReference type="Gene3D" id="3.40.140.10">
    <property type="entry name" value="Cytidine Deaminase, domain 2"/>
    <property type="match status" value="1"/>
</dbReference>
<dbReference type="AlphaFoldDB" id="A0A0F9EGN6"/>
<dbReference type="SUPFAM" id="SSF53927">
    <property type="entry name" value="Cytidine deaminase-like"/>
    <property type="match status" value="1"/>
</dbReference>
<sequence length="70" mass="7734">MSRPDWDLYFIRIAKEVASRSTCPRAAVGAVIVKDNKIISTGYNGAAPGMPHCTYRLYYGGWALPESSPR</sequence>
<dbReference type="PANTHER" id="PTHR11086:SF18">
    <property type="entry name" value="DEOXYCYTIDYLATE DEAMINASE"/>
    <property type="match status" value="1"/>
</dbReference>
<comment type="caution">
    <text evidence="3">The sequence shown here is derived from an EMBL/GenBank/DDBJ whole genome shotgun (WGS) entry which is preliminary data.</text>
</comment>
<dbReference type="PROSITE" id="PS51747">
    <property type="entry name" value="CYT_DCMP_DEAMINASES_2"/>
    <property type="match status" value="1"/>
</dbReference>
<evidence type="ECO:0000259" key="2">
    <source>
        <dbReference type="PROSITE" id="PS51747"/>
    </source>
</evidence>
<dbReference type="GO" id="GO:0004132">
    <property type="term" value="F:dCMP deaminase activity"/>
    <property type="evidence" value="ECO:0007669"/>
    <property type="project" value="TreeGrafter"/>
</dbReference>
<evidence type="ECO:0000256" key="1">
    <source>
        <dbReference type="ARBA" id="ARBA00022801"/>
    </source>
</evidence>
<evidence type="ECO:0000313" key="3">
    <source>
        <dbReference type="EMBL" id="KKL73139.1"/>
    </source>
</evidence>
<name>A0A0F9EGN6_9ZZZZ</name>
<accession>A0A0F9EGN6</accession>
<protein>
    <recommendedName>
        <fullName evidence="2">CMP/dCMP-type deaminase domain-containing protein</fullName>
    </recommendedName>
</protein>
<proteinExistence type="predicted"/>
<gene>
    <name evidence="3" type="ORF">LCGC14_2077890</name>
</gene>
<dbReference type="InterPro" id="IPR015517">
    <property type="entry name" value="dCMP_deaminase-rel"/>
</dbReference>
<dbReference type="GO" id="GO:0005737">
    <property type="term" value="C:cytoplasm"/>
    <property type="evidence" value="ECO:0007669"/>
    <property type="project" value="TreeGrafter"/>
</dbReference>
<dbReference type="Pfam" id="PF00383">
    <property type="entry name" value="dCMP_cyt_deam_1"/>
    <property type="match status" value="1"/>
</dbReference>
<dbReference type="PANTHER" id="PTHR11086">
    <property type="entry name" value="DEOXYCYTIDYLATE DEAMINASE-RELATED"/>
    <property type="match status" value="1"/>
</dbReference>
<keyword evidence="1" id="KW-0378">Hydrolase</keyword>
<dbReference type="EMBL" id="LAZR01025057">
    <property type="protein sequence ID" value="KKL73139.1"/>
    <property type="molecule type" value="Genomic_DNA"/>
</dbReference>